<keyword evidence="8" id="KW-0408">Iron</keyword>
<evidence type="ECO:0000256" key="1">
    <source>
        <dbReference type="ARBA" id="ARBA00007957"/>
    </source>
</evidence>
<dbReference type="Pfam" id="PF01475">
    <property type="entry name" value="FUR"/>
    <property type="match status" value="1"/>
</dbReference>
<dbReference type="InterPro" id="IPR043135">
    <property type="entry name" value="Fur_C"/>
</dbReference>
<dbReference type="RefSeq" id="WP_003358101.1">
    <property type="nucleotide sequence ID" value="NZ_AP014696.1"/>
</dbReference>
<dbReference type="InterPro" id="IPR002481">
    <property type="entry name" value="FUR"/>
</dbReference>
<evidence type="ECO:0000313" key="12">
    <source>
        <dbReference type="Proteomes" id="UP000663464"/>
    </source>
</evidence>
<dbReference type="PANTHER" id="PTHR33202:SF7">
    <property type="entry name" value="FERRIC UPTAKE REGULATION PROTEIN"/>
    <property type="match status" value="1"/>
</dbReference>
<keyword evidence="6" id="KW-0804">Transcription</keyword>
<reference evidence="9 11" key="2">
    <citation type="submission" date="2019-02" db="EMBL/GenBank/DDBJ databases">
        <title>Genome sequencing of Clostridium botulinum clinical isolates.</title>
        <authorList>
            <person name="Brunt J."/>
            <person name="Van Vliet A.H.M."/>
            <person name="Stringer S.C."/>
            <person name="Grant K.A."/>
            <person name="Carter A.C."/>
            <person name="Peck M.W."/>
        </authorList>
    </citation>
    <scope>NUCLEOTIDE SEQUENCE [LARGE SCALE GENOMIC DNA]</scope>
    <source>
        <strain evidence="9 11">H142660711</strain>
    </source>
</reference>
<dbReference type="SUPFAM" id="SSF46785">
    <property type="entry name" value="Winged helix' DNA-binding domain"/>
    <property type="match status" value="1"/>
</dbReference>
<feature type="binding site" evidence="7">
    <location>
        <position position="109"/>
    </location>
    <ligand>
        <name>Zn(2+)</name>
        <dbReference type="ChEBI" id="CHEBI:29105"/>
    </ligand>
</feature>
<keyword evidence="4" id="KW-0805">Transcription regulation</keyword>
<proteinExistence type="inferred from homology"/>
<gene>
    <name evidence="9" type="ORF">EXM69_06100</name>
    <name evidence="10" type="ORF">JQS73_15090</name>
</gene>
<dbReference type="EMBL" id="CP069280">
    <property type="protein sequence ID" value="QRI52747.1"/>
    <property type="molecule type" value="Genomic_DNA"/>
</dbReference>
<evidence type="ECO:0000256" key="6">
    <source>
        <dbReference type="ARBA" id="ARBA00023163"/>
    </source>
</evidence>
<dbReference type="AlphaFoldDB" id="A0A0A2HA76"/>
<name>A0A0A2HA76_CLOBO</name>
<evidence type="ECO:0000256" key="2">
    <source>
        <dbReference type="ARBA" id="ARBA00022491"/>
    </source>
</evidence>
<dbReference type="GO" id="GO:0000976">
    <property type="term" value="F:transcription cis-regulatory region binding"/>
    <property type="evidence" value="ECO:0007669"/>
    <property type="project" value="TreeGrafter"/>
</dbReference>
<feature type="binding site" evidence="8">
    <location>
        <position position="100"/>
    </location>
    <ligand>
        <name>Fe cation</name>
        <dbReference type="ChEBI" id="CHEBI:24875"/>
    </ligand>
</feature>
<dbReference type="EMBL" id="SGKC01000008">
    <property type="protein sequence ID" value="NEZ91528.1"/>
    <property type="molecule type" value="Genomic_DNA"/>
</dbReference>
<dbReference type="Gene3D" id="3.30.1490.190">
    <property type="match status" value="1"/>
</dbReference>
<reference evidence="10 12" key="1">
    <citation type="journal article" date="2014" name="J. Infect. Dis.">
        <title>Molecular characterization of a novel botulinum neurotoxin type H gene.</title>
        <authorList>
            <person name="Dover N."/>
            <person name="Barash J.R."/>
            <person name="Hill K.K."/>
            <person name="Xie G."/>
            <person name="Arnon S.S."/>
        </authorList>
    </citation>
    <scope>NUCLEOTIDE SEQUENCE [LARGE SCALE GENOMIC DNA]</scope>
    <source>
        <strain evidence="10 12">IBCA10-7060</strain>
    </source>
</reference>
<dbReference type="PANTHER" id="PTHR33202">
    <property type="entry name" value="ZINC UPTAKE REGULATION PROTEIN"/>
    <property type="match status" value="1"/>
</dbReference>
<feature type="binding site" evidence="7">
    <location>
        <position position="106"/>
    </location>
    <ligand>
        <name>Zn(2+)</name>
        <dbReference type="ChEBI" id="CHEBI:29105"/>
    </ligand>
</feature>
<feature type="binding site" evidence="7">
    <location>
        <position position="151"/>
    </location>
    <ligand>
        <name>Zn(2+)</name>
        <dbReference type="ChEBI" id="CHEBI:29105"/>
    </ligand>
</feature>
<evidence type="ECO:0000313" key="9">
    <source>
        <dbReference type="EMBL" id="NEZ91528.1"/>
    </source>
</evidence>
<dbReference type="Gene3D" id="1.10.10.10">
    <property type="entry name" value="Winged helix-like DNA-binding domain superfamily/Winged helix DNA-binding domain"/>
    <property type="match status" value="1"/>
</dbReference>
<feature type="binding site" evidence="7">
    <location>
        <position position="154"/>
    </location>
    <ligand>
        <name>Zn(2+)</name>
        <dbReference type="ChEBI" id="CHEBI:29105"/>
    </ligand>
</feature>
<organism evidence="9 11">
    <name type="scientific">Clostridium botulinum</name>
    <dbReference type="NCBI Taxonomy" id="1491"/>
    <lineage>
        <taxon>Bacteria</taxon>
        <taxon>Bacillati</taxon>
        <taxon>Bacillota</taxon>
        <taxon>Clostridia</taxon>
        <taxon>Eubacteriales</taxon>
        <taxon>Clostridiaceae</taxon>
        <taxon>Clostridium</taxon>
    </lineage>
</organism>
<dbReference type="GO" id="GO:0003700">
    <property type="term" value="F:DNA-binding transcription factor activity"/>
    <property type="evidence" value="ECO:0007669"/>
    <property type="project" value="InterPro"/>
</dbReference>
<sequence>MSKELEFYKHIFHSNNIKLTTKRIMILKIFFDHKNDHLTANEIYYLVKKICPSIGLATVYRTIQTLLKLDLLEHLLLEGRVNCYKLFFNEDTNFEVHNKHHPHLICLGCKKIIDCRYDFSQYNFINTVKNQINKDFLFKITDFEMNFYGYCEKCSDKKSK</sequence>
<evidence type="ECO:0000256" key="8">
    <source>
        <dbReference type="PIRSR" id="PIRSR602481-2"/>
    </source>
</evidence>
<comment type="similarity">
    <text evidence="1">Belongs to the Fur family.</text>
</comment>
<evidence type="ECO:0000256" key="5">
    <source>
        <dbReference type="ARBA" id="ARBA00023125"/>
    </source>
</evidence>
<protein>
    <submittedName>
        <fullName evidence="9">Transcriptional repressor</fullName>
    </submittedName>
</protein>
<keyword evidence="2" id="KW-0678">Repressor</keyword>
<comment type="cofactor">
    <cofactor evidence="7">
        <name>Zn(2+)</name>
        <dbReference type="ChEBI" id="CHEBI:29105"/>
    </cofactor>
    <text evidence="7">Binds 1 zinc ion per subunit.</text>
</comment>
<keyword evidence="3 7" id="KW-0862">Zinc</keyword>
<dbReference type="GO" id="GO:1900376">
    <property type="term" value="P:regulation of secondary metabolite biosynthetic process"/>
    <property type="evidence" value="ECO:0007669"/>
    <property type="project" value="TreeGrafter"/>
</dbReference>
<evidence type="ECO:0000256" key="4">
    <source>
        <dbReference type="ARBA" id="ARBA00023015"/>
    </source>
</evidence>
<dbReference type="Proteomes" id="UP000663464">
    <property type="component" value="Chromosome"/>
</dbReference>
<accession>A0A0A2HA76</accession>
<evidence type="ECO:0000313" key="10">
    <source>
        <dbReference type="EMBL" id="QRI52747.1"/>
    </source>
</evidence>
<evidence type="ECO:0000256" key="7">
    <source>
        <dbReference type="PIRSR" id="PIRSR602481-1"/>
    </source>
</evidence>
<comment type="cofactor">
    <cofactor evidence="8">
        <name>Mn(2+)</name>
        <dbReference type="ChEBI" id="CHEBI:29035"/>
    </cofactor>
    <cofactor evidence="8">
        <name>Fe(2+)</name>
        <dbReference type="ChEBI" id="CHEBI:29033"/>
    </cofactor>
    <text evidence="8">Binds 1 Mn(2+) or Fe(2+) ion per subunit.</text>
</comment>
<keyword evidence="7" id="KW-0479">Metal-binding</keyword>
<dbReference type="Proteomes" id="UP000473887">
    <property type="component" value="Unassembled WGS sequence"/>
</dbReference>
<dbReference type="InterPro" id="IPR036390">
    <property type="entry name" value="WH_DNA-bd_sf"/>
</dbReference>
<evidence type="ECO:0000313" key="11">
    <source>
        <dbReference type="Proteomes" id="UP000473887"/>
    </source>
</evidence>
<keyword evidence="5" id="KW-0238">DNA-binding</keyword>
<dbReference type="CDD" id="cd07153">
    <property type="entry name" value="Fur_like"/>
    <property type="match status" value="1"/>
</dbReference>
<dbReference type="GO" id="GO:0008270">
    <property type="term" value="F:zinc ion binding"/>
    <property type="evidence" value="ECO:0007669"/>
    <property type="project" value="TreeGrafter"/>
</dbReference>
<dbReference type="GO" id="GO:0045892">
    <property type="term" value="P:negative regulation of DNA-templated transcription"/>
    <property type="evidence" value="ECO:0007669"/>
    <property type="project" value="TreeGrafter"/>
</dbReference>
<dbReference type="InterPro" id="IPR036388">
    <property type="entry name" value="WH-like_DNA-bd_sf"/>
</dbReference>
<reference evidence="10" key="3">
    <citation type="submission" date="2021-02" db="EMBL/GenBank/DDBJ databases">
        <authorList>
            <person name="Dover N."/>
            <person name="Barash J.R."/>
            <person name="Bell J.M."/>
            <person name="Sylvester M.D."/>
            <person name="Arnon S."/>
        </authorList>
    </citation>
    <scope>NUCLEOTIDE SEQUENCE</scope>
    <source>
        <strain evidence="10">IBCA10-7060</strain>
    </source>
</reference>
<evidence type="ECO:0000256" key="3">
    <source>
        <dbReference type="ARBA" id="ARBA00022833"/>
    </source>
</evidence>